<evidence type="ECO:0000256" key="2">
    <source>
        <dbReference type="SAM" id="Phobius"/>
    </source>
</evidence>
<reference evidence="3 4" key="1">
    <citation type="submission" date="2023-08" db="EMBL/GenBank/DDBJ databases">
        <title>A Necator americanus chromosomal reference genome.</title>
        <authorList>
            <person name="Ilik V."/>
            <person name="Petrzelkova K.J."/>
            <person name="Pardy F."/>
            <person name="Fuh T."/>
            <person name="Niatou-Singa F.S."/>
            <person name="Gouil Q."/>
            <person name="Baker L."/>
            <person name="Ritchie M.E."/>
            <person name="Jex A.R."/>
            <person name="Gazzola D."/>
            <person name="Li H."/>
            <person name="Toshio Fujiwara R."/>
            <person name="Zhan B."/>
            <person name="Aroian R.V."/>
            <person name="Pafco B."/>
            <person name="Schwarz E.M."/>
        </authorList>
    </citation>
    <scope>NUCLEOTIDE SEQUENCE [LARGE SCALE GENOMIC DNA]</scope>
    <source>
        <strain evidence="3 4">Aroian</strain>
        <tissue evidence="3">Whole animal</tissue>
    </source>
</reference>
<name>A0ABR1BLH6_NECAM</name>
<accession>A0ABR1BLH6</accession>
<feature type="transmembrane region" description="Helical" evidence="2">
    <location>
        <begin position="99"/>
        <end position="118"/>
    </location>
</feature>
<comment type="caution">
    <text evidence="3">The sequence shown here is derived from an EMBL/GenBank/DDBJ whole genome shotgun (WGS) entry which is preliminary data.</text>
</comment>
<evidence type="ECO:0000313" key="3">
    <source>
        <dbReference type="EMBL" id="KAK6725973.1"/>
    </source>
</evidence>
<dbReference type="EMBL" id="JAVFWL010000001">
    <property type="protein sequence ID" value="KAK6725973.1"/>
    <property type="molecule type" value="Genomic_DNA"/>
</dbReference>
<evidence type="ECO:0000256" key="1">
    <source>
        <dbReference type="SAM" id="MobiDB-lite"/>
    </source>
</evidence>
<organism evidence="3 4">
    <name type="scientific">Necator americanus</name>
    <name type="common">Human hookworm</name>
    <dbReference type="NCBI Taxonomy" id="51031"/>
    <lineage>
        <taxon>Eukaryota</taxon>
        <taxon>Metazoa</taxon>
        <taxon>Ecdysozoa</taxon>
        <taxon>Nematoda</taxon>
        <taxon>Chromadorea</taxon>
        <taxon>Rhabditida</taxon>
        <taxon>Rhabditina</taxon>
        <taxon>Rhabditomorpha</taxon>
        <taxon>Strongyloidea</taxon>
        <taxon>Ancylostomatidae</taxon>
        <taxon>Bunostominae</taxon>
        <taxon>Necator</taxon>
    </lineage>
</organism>
<keyword evidence="2" id="KW-0812">Transmembrane</keyword>
<keyword evidence="4" id="KW-1185">Reference proteome</keyword>
<keyword evidence="2" id="KW-1133">Transmembrane helix</keyword>
<feature type="compositionally biased region" description="Basic and acidic residues" evidence="1">
    <location>
        <begin position="47"/>
        <end position="57"/>
    </location>
</feature>
<gene>
    <name evidence="3" type="primary">Necator_chrI.g469</name>
    <name evidence="3" type="ORF">RB195_004347</name>
</gene>
<dbReference type="Proteomes" id="UP001303046">
    <property type="component" value="Unassembled WGS sequence"/>
</dbReference>
<sequence>MTVFTKTNEDAKEIPKVVVSSPLTTPTAPPNKEQDISNSGWVPMEGGRFDRPKKERSSSFGPLSIIRLSPSPLARTPTPTLPDQGNAEKKTRRRLCTMLFILLALGLGLYAGAVFFHYHAGLVRFAYKEGVDHGRIAAKYQSVDLQRSVDDTGMKSEKVLRGVLGTISRIGEERGGV</sequence>
<protein>
    <recommendedName>
        <fullName evidence="5">Integral membrane protein 2</fullName>
    </recommendedName>
</protein>
<evidence type="ECO:0000313" key="4">
    <source>
        <dbReference type="Proteomes" id="UP001303046"/>
    </source>
</evidence>
<feature type="region of interest" description="Disordered" evidence="1">
    <location>
        <begin position="1"/>
        <end position="88"/>
    </location>
</feature>
<keyword evidence="2" id="KW-0472">Membrane</keyword>
<proteinExistence type="predicted"/>
<evidence type="ECO:0008006" key="5">
    <source>
        <dbReference type="Google" id="ProtNLM"/>
    </source>
</evidence>